<keyword evidence="2" id="KW-0812">Transmembrane</keyword>
<sequence>MEQHKATTTHGLPQSPSFKIKSTKASKNDDQASSKCIKFLINLLIYATCILSLSISVYLSYRHQQLESNVRSLMYLDKRVSQIEYDLEELTRTQTAFSEDERRETVSFDETIVKKLPVHVYSEISRLKRDVSNLKTARRQRQTAIQQSPNENCMCPPGES</sequence>
<evidence type="ECO:0000313" key="4">
    <source>
        <dbReference type="Proteomes" id="UP000183832"/>
    </source>
</evidence>
<dbReference type="AlphaFoldDB" id="A0A1J1HGR8"/>
<protein>
    <submittedName>
        <fullName evidence="3">CLUMA_CG000442, isoform A</fullName>
    </submittedName>
</protein>
<name>A0A1J1HGR8_9DIPT</name>
<feature type="compositionally biased region" description="Polar residues" evidence="1">
    <location>
        <begin position="1"/>
        <end position="17"/>
    </location>
</feature>
<evidence type="ECO:0000313" key="3">
    <source>
        <dbReference type="EMBL" id="CRK86604.1"/>
    </source>
</evidence>
<evidence type="ECO:0000256" key="2">
    <source>
        <dbReference type="SAM" id="Phobius"/>
    </source>
</evidence>
<proteinExistence type="predicted"/>
<dbReference type="Proteomes" id="UP000183832">
    <property type="component" value="Unassembled WGS sequence"/>
</dbReference>
<feature type="region of interest" description="Disordered" evidence="1">
    <location>
        <begin position="141"/>
        <end position="160"/>
    </location>
</feature>
<evidence type="ECO:0000256" key="1">
    <source>
        <dbReference type="SAM" id="MobiDB-lite"/>
    </source>
</evidence>
<feature type="region of interest" description="Disordered" evidence="1">
    <location>
        <begin position="1"/>
        <end position="26"/>
    </location>
</feature>
<organism evidence="3 4">
    <name type="scientific">Clunio marinus</name>
    <dbReference type="NCBI Taxonomy" id="568069"/>
    <lineage>
        <taxon>Eukaryota</taxon>
        <taxon>Metazoa</taxon>
        <taxon>Ecdysozoa</taxon>
        <taxon>Arthropoda</taxon>
        <taxon>Hexapoda</taxon>
        <taxon>Insecta</taxon>
        <taxon>Pterygota</taxon>
        <taxon>Neoptera</taxon>
        <taxon>Endopterygota</taxon>
        <taxon>Diptera</taxon>
        <taxon>Nematocera</taxon>
        <taxon>Chironomoidea</taxon>
        <taxon>Chironomidae</taxon>
        <taxon>Clunio</taxon>
    </lineage>
</organism>
<dbReference type="STRING" id="568069.A0A1J1HGR8"/>
<feature type="transmembrane region" description="Helical" evidence="2">
    <location>
        <begin position="39"/>
        <end position="61"/>
    </location>
</feature>
<dbReference type="EMBL" id="CVRI01000002">
    <property type="protein sequence ID" value="CRK86604.1"/>
    <property type="molecule type" value="Genomic_DNA"/>
</dbReference>
<gene>
    <name evidence="3" type="ORF">CLUMA_CG000442</name>
</gene>
<reference evidence="3 4" key="1">
    <citation type="submission" date="2015-04" db="EMBL/GenBank/DDBJ databases">
        <authorList>
            <person name="Syromyatnikov M.Y."/>
            <person name="Popov V.N."/>
        </authorList>
    </citation>
    <scope>NUCLEOTIDE SEQUENCE [LARGE SCALE GENOMIC DNA]</scope>
</reference>
<accession>A0A1J1HGR8</accession>
<keyword evidence="2" id="KW-1133">Transmembrane helix</keyword>
<keyword evidence="4" id="KW-1185">Reference proteome</keyword>
<keyword evidence="2" id="KW-0472">Membrane</keyword>